<feature type="compositionally biased region" description="Basic residues" evidence="1">
    <location>
        <begin position="707"/>
        <end position="723"/>
    </location>
</feature>
<feature type="region of interest" description="Disordered" evidence="1">
    <location>
        <begin position="1"/>
        <end position="38"/>
    </location>
</feature>
<reference evidence="2" key="1">
    <citation type="submission" date="2023-06" db="EMBL/GenBank/DDBJ databases">
        <title>Genome-scale phylogeny and comparative genomics of the fungal order Sordariales.</title>
        <authorList>
            <consortium name="Lawrence Berkeley National Laboratory"/>
            <person name="Hensen N."/>
            <person name="Bonometti L."/>
            <person name="Westerberg I."/>
            <person name="Brannstrom I.O."/>
            <person name="Guillou S."/>
            <person name="Cros-Aarteil S."/>
            <person name="Calhoun S."/>
            <person name="Haridas S."/>
            <person name="Kuo A."/>
            <person name="Mondo S."/>
            <person name="Pangilinan J."/>
            <person name="Riley R."/>
            <person name="Labutti K."/>
            <person name="Andreopoulos B."/>
            <person name="Lipzen A."/>
            <person name="Chen C."/>
            <person name="Yanf M."/>
            <person name="Daum C."/>
            <person name="Ng V."/>
            <person name="Clum A."/>
            <person name="Steindorff A."/>
            <person name="Ohm R."/>
            <person name="Martin F."/>
            <person name="Silar P."/>
            <person name="Natvig D."/>
            <person name="Lalanne C."/>
            <person name="Gautier V."/>
            <person name="Ament-Velasquez S.L."/>
            <person name="Kruys A."/>
            <person name="Hutchinson M.I."/>
            <person name="Powell A.J."/>
            <person name="Barry K."/>
            <person name="Miller A.N."/>
            <person name="Grigoriev I.V."/>
            <person name="Debuchy R."/>
            <person name="Gladieux P."/>
            <person name="Thoren M.H."/>
            <person name="Johannesson H."/>
        </authorList>
    </citation>
    <scope>NUCLEOTIDE SEQUENCE</scope>
    <source>
        <strain evidence="2">8032-3</strain>
    </source>
</reference>
<name>A0AAJ0C8E7_9PEZI</name>
<evidence type="ECO:0000256" key="1">
    <source>
        <dbReference type="SAM" id="MobiDB-lite"/>
    </source>
</evidence>
<evidence type="ECO:0008006" key="4">
    <source>
        <dbReference type="Google" id="ProtNLM"/>
    </source>
</evidence>
<feature type="compositionally biased region" description="Basic and acidic residues" evidence="1">
    <location>
        <begin position="262"/>
        <end position="313"/>
    </location>
</feature>
<feature type="compositionally biased region" description="Basic residues" evidence="1">
    <location>
        <begin position="502"/>
        <end position="521"/>
    </location>
</feature>
<feature type="compositionally biased region" description="Basic and acidic residues" evidence="1">
    <location>
        <begin position="861"/>
        <end position="879"/>
    </location>
</feature>
<feature type="compositionally biased region" description="Basic and acidic residues" evidence="1">
    <location>
        <begin position="917"/>
        <end position="931"/>
    </location>
</feature>
<feature type="compositionally biased region" description="Low complexity" evidence="1">
    <location>
        <begin position="529"/>
        <end position="538"/>
    </location>
</feature>
<feature type="compositionally biased region" description="Basic and acidic residues" evidence="1">
    <location>
        <begin position="539"/>
        <end position="553"/>
    </location>
</feature>
<feature type="region of interest" description="Disordered" evidence="1">
    <location>
        <begin position="1073"/>
        <end position="1096"/>
    </location>
</feature>
<feature type="compositionally biased region" description="Polar residues" evidence="1">
    <location>
        <begin position="797"/>
        <end position="809"/>
    </location>
</feature>
<protein>
    <recommendedName>
        <fullName evidence="4">DUF3824 domain-containing protein</fullName>
    </recommendedName>
</protein>
<feature type="compositionally biased region" description="Basic and acidic residues" evidence="1">
    <location>
        <begin position="724"/>
        <end position="756"/>
    </location>
</feature>
<comment type="caution">
    <text evidence="2">The sequence shown here is derived from an EMBL/GenBank/DDBJ whole genome shotgun (WGS) entry which is preliminary data.</text>
</comment>
<feature type="region of interest" description="Disordered" evidence="1">
    <location>
        <begin position="450"/>
        <end position="484"/>
    </location>
</feature>
<feature type="compositionally biased region" description="Basic residues" evidence="1">
    <location>
        <begin position="635"/>
        <end position="646"/>
    </location>
</feature>
<dbReference type="EMBL" id="MU838999">
    <property type="protein sequence ID" value="KAK1770883.1"/>
    <property type="molecule type" value="Genomic_DNA"/>
</dbReference>
<sequence>MPEVYRESRTYTRGRDDPSSDDDDNYKGPTVRRYKVTPNRVERVERVERDFEVDDDRRSRYSSNLYPGRTSGDLLDVDRRSSYVPERARSAIDSSPRDDYYNRNDRPRNSYVEKETKVIEREDPYADPRSRTVVERQVIERDRDDDFRDDRERSRTVVYEKSKEIDRVERGEPYSPRDWDRHSRMPWDRGDDRETDVRIERRVEERREDGGHHGGGEVERYRKETEYYEPAPIAAPIVIRQRAPEQKIIVQEAPAAPPIVFRETRPETREDEYYYRRESREVGPYRGDRREEDYAMERYERRRGDRRDRHYSDGEGSEDDYYVKRTVTRRRDRSGSGSPDHHHKRHLAEGALAGAGISALLASRRGGNGELPENRGRKVIAGAALGALGTEAVRRARSAYQERFGDDGHGRSRSRSRSRHSRIKTGLGIAAVALAAAGAAKYYQSNKIDKEEMSRGRSRRRYSNDYSRTPSRTPSRKRSKSRVASVAKAAVGTAAVAGLVKHFRDKSKGRNNSKSRSRSRLRTGAEIVAAGLAGAAGKKLYDRHHEKKERERELDSEEEYEREEERRNRHRSRSRSLSRSARSPFPEASTADPELGMVEYGTQPLYVEPPYPQHGHGSGAGGARDYDSAAEESRSHRRHRNGHHRSRSSDSESSDKEVDRKRSRSRLRNVAAGAAAAGAAAIGIKKYRDNKKAKARDDDEDEEEDRRRKRTKSSSRSRSRSRSRQREQRGDLGRDRDHGRGDRERERERERRRYEDETSADGYDPYDIRRTPSPPHASGGAYYPPPGASAAMPATHGFTQHPNAATTNLAEPPYPLYTPDYTGYPPPPPGPPPNSAATASGFPPPPTGPDHVSADSSRSGRPQDVRPKNENQDGVDHVSRSRRLSSDSNSGPPTPTATKSVAFIPLSPQSSRTLRQHRLEQEAHETDKSGGEEAPNPNNDPAYHHHRRRLSDPSSNRPLLTRRRPHNSSSPDSDPEEEDVIEVLPDRFDSQGRPLGRHAWEARKGWHSRRGDFVYNRGRDGDVRGLWSVAGTDGEAVDRIVRDLVGAVGEEGGGRGGWLGLVGGLLGAGRGLLEGRDGTAAKGRDDDGRESRARRG</sequence>
<feature type="region of interest" description="Disordered" evidence="1">
    <location>
        <begin position="166"/>
        <end position="223"/>
    </location>
</feature>
<feature type="region of interest" description="Disordered" evidence="1">
    <location>
        <begin position="50"/>
        <end position="154"/>
    </location>
</feature>
<feature type="region of interest" description="Disordered" evidence="1">
    <location>
        <begin position="251"/>
        <end position="344"/>
    </location>
</feature>
<feature type="compositionally biased region" description="Low complexity" evidence="1">
    <location>
        <begin position="671"/>
        <end position="684"/>
    </location>
</feature>
<feature type="compositionally biased region" description="Basic and acidic residues" evidence="1">
    <location>
        <begin position="647"/>
        <end position="660"/>
    </location>
</feature>
<feature type="compositionally biased region" description="Basic and acidic residues" evidence="1">
    <location>
        <begin position="686"/>
        <end position="697"/>
    </location>
</feature>
<organism evidence="2 3">
    <name type="scientific">Phialemonium atrogriseum</name>
    <dbReference type="NCBI Taxonomy" id="1093897"/>
    <lineage>
        <taxon>Eukaryota</taxon>
        <taxon>Fungi</taxon>
        <taxon>Dikarya</taxon>
        <taxon>Ascomycota</taxon>
        <taxon>Pezizomycotina</taxon>
        <taxon>Sordariomycetes</taxon>
        <taxon>Sordariomycetidae</taxon>
        <taxon>Cephalothecales</taxon>
        <taxon>Cephalothecaceae</taxon>
        <taxon>Phialemonium</taxon>
    </lineage>
</organism>
<dbReference type="GeneID" id="85315114"/>
<feature type="region of interest" description="Disordered" evidence="1">
    <location>
        <begin position="400"/>
        <end position="422"/>
    </location>
</feature>
<feature type="compositionally biased region" description="Basic and acidic residues" evidence="1">
    <location>
        <begin position="1"/>
        <end position="18"/>
    </location>
</feature>
<feature type="compositionally biased region" description="Basic residues" evidence="1">
    <location>
        <begin position="411"/>
        <end position="422"/>
    </location>
</feature>
<evidence type="ECO:0000313" key="3">
    <source>
        <dbReference type="Proteomes" id="UP001244011"/>
    </source>
</evidence>
<accession>A0AAJ0C8E7</accession>
<dbReference type="RefSeq" id="XP_060287096.1">
    <property type="nucleotide sequence ID" value="XM_060431927.1"/>
</dbReference>
<keyword evidence="3" id="KW-1185">Reference proteome</keyword>
<feature type="compositionally biased region" description="Low complexity" evidence="1">
    <location>
        <begin position="776"/>
        <end position="794"/>
    </location>
</feature>
<feature type="compositionally biased region" description="Basic and acidic residues" evidence="1">
    <location>
        <begin position="50"/>
        <end position="59"/>
    </location>
</feature>
<feature type="compositionally biased region" description="Basic and acidic residues" evidence="1">
    <location>
        <begin position="76"/>
        <end position="154"/>
    </location>
</feature>
<evidence type="ECO:0000313" key="2">
    <source>
        <dbReference type="EMBL" id="KAK1770883.1"/>
    </source>
</evidence>
<dbReference type="AlphaFoldDB" id="A0AAJ0C8E7"/>
<feature type="compositionally biased region" description="Pro residues" evidence="1">
    <location>
        <begin position="824"/>
        <end position="834"/>
    </location>
</feature>
<dbReference type="PANTHER" id="PTHR35487">
    <property type="entry name" value="DUF3824 DOMAIN-CONTAINING PROTEIN"/>
    <property type="match status" value="1"/>
</dbReference>
<dbReference type="PANTHER" id="PTHR35487:SF1">
    <property type="entry name" value="DUF3824 DOMAIN-CONTAINING PROTEIN"/>
    <property type="match status" value="1"/>
</dbReference>
<dbReference type="Proteomes" id="UP001244011">
    <property type="component" value="Unassembled WGS sequence"/>
</dbReference>
<feature type="compositionally biased region" description="Low complexity" evidence="1">
    <location>
        <begin position="464"/>
        <end position="473"/>
    </location>
</feature>
<feature type="compositionally biased region" description="Basic and acidic residues" evidence="1">
    <location>
        <begin position="624"/>
        <end position="634"/>
    </location>
</feature>
<gene>
    <name evidence="2" type="ORF">QBC33DRAFT_597404</name>
</gene>
<feature type="region of interest" description="Disordered" evidence="1">
    <location>
        <begin position="502"/>
        <end position="979"/>
    </location>
</feature>
<proteinExistence type="predicted"/>